<evidence type="ECO:0000313" key="3">
    <source>
        <dbReference type="EMBL" id="KRX05656.1"/>
    </source>
</evidence>
<feature type="region of interest" description="Disordered" evidence="2">
    <location>
        <begin position="610"/>
        <end position="631"/>
    </location>
</feature>
<feature type="region of interest" description="Disordered" evidence="2">
    <location>
        <begin position="134"/>
        <end position="159"/>
    </location>
</feature>
<reference evidence="3 4" key="1">
    <citation type="journal article" date="2015" name="Sci. Rep.">
        <title>Genome of the facultative scuticociliatosis pathogen Pseudocohnilembus persalinus provides insight into its virulence through horizontal gene transfer.</title>
        <authorList>
            <person name="Xiong J."/>
            <person name="Wang G."/>
            <person name="Cheng J."/>
            <person name="Tian M."/>
            <person name="Pan X."/>
            <person name="Warren A."/>
            <person name="Jiang C."/>
            <person name="Yuan D."/>
            <person name="Miao W."/>
        </authorList>
    </citation>
    <scope>NUCLEOTIDE SEQUENCE [LARGE SCALE GENOMIC DNA]</scope>
    <source>
        <strain evidence="3">36N120E</strain>
    </source>
</reference>
<keyword evidence="1" id="KW-0802">TPR repeat</keyword>
<proteinExistence type="predicted"/>
<dbReference type="InterPro" id="IPR019734">
    <property type="entry name" value="TPR_rpt"/>
</dbReference>
<accession>A0A0V0QUM4</accession>
<comment type="caution">
    <text evidence="3">The sequence shown here is derived from an EMBL/GenBank/DDBJ whole genome shotgun (WGS) entry which is preliminary data.</text>
</comment>
<dbReference type="Proteomes" id="UP000054937">
    <property type="component" value="Unassembled WGS sequence"/>
</dbReference>
<evidence type="ECO:0000256" key="2">
    <source>
        <dbReference type="SAM" id="MobiDB-lite"/>
    </source>
</evidence>
<dbReference type="SMART" id="SM00028">
    <property type="entry name" value="TPR"/>
    <property type="match status" value="2"/>
</dbReference>
<dbReference type="SUPFAM" id="SSF48452">
    <property type="entry name" value="TPR-like"/>
    <property type="match status" value="1"/>
</dbReference>
<feature type="repeat" description="TPR" evidence="1">
    <location>
        <begin position="252"/>
        <end position="285"/>
    </location>
</feature>
<evidence type="ECO:0000313" key="4">
    <source>
        <dbReference type="Proteomes" id="UP000054937"/>
    </source>
</evidence>
<dbReference type="InterPro" id="IPR011990">
    <property type="entry name" value="TPR-like_helical_dom_sf"/>
</dbReference>
<dbReference type="AlphaFoldDB" id="A0A0V0QUM4"/>
<dbReference type="InParanoid" id="A0A0V0QUM4"/>
<feature type="compositionally biased region" description="Polar residues" evidence="2">
    <location>
        <begin position="134"/>
        <end position="147"/>
    </location>
</feature>
<protein>
    <submittedName>
        <fullName evidence="3">Uncharacterized protein</fullName>
    </submittedName>
</protein>
<dbReference type="PROSITE" id="PS50005">
    <property type="entry name" value="TPR"/>
    <property type="match status" value="1"/>
</dbReference>
<gene>
    <name evidence="3" type="ORF">PPERSA_09796</name>
</gene>
<evidence type="ECO:0000256" key="1">
    <source>
        <dbReference type="PROSITE-ProRule" id="PRU00339"/>
    </source>
</evidence>
<name>A0A0V0QUM4_PSEPJ</name>
<organism evidence="3 4">
    <name type="scientific">Pseudocohnilembus persalinus</name>
    <name type="common">Ciliate</name>
    <dbReference type="NCBI Taxonomy" id="266149"/>
    <lineage>
        <taxon>Eukaryota</taxon>
        <taxon>Sar</taxon>
        <taxon>Alveolata</taxon>
        <taxon>Ciliophora</taxon>
        <taxon>Intramacronucleata</taxon>
        <taxon>Oligohymenophorea</taxon>
        <taxon>Scuticociliatia</taxon>
        <taxon>Philasterida</taxon>
        <taxon>Pseudocohnilembidae</taxon>
        <taxon>Pseudocohnilembus</taxon>
    </lineage>
</organism>
<dbReference type="OrthoDB" id="295665at2759"/>
<dbReference type="Gene3D" id="1.25.40.10">
    <property type="entry name" value="Tetratricopeptide repeat domain"/>
    <property type="match status" value="1"/>
</dbReference>
<sequence length="720" mass="85571">MTQLKNNDAEQKKLEQKFGIDKNNSNCNFQSDFNDPNYSDYLENYTNEKKLQQASKNVKDNVNVQNIKHLQNQVKQIPLPNFDSEDSNKFNGRQYINELNKEPIQFKNIENQKNQNKLPYLQNISQNIQKQFQNKTRSLSPKNSSRNQEFHKNKQKYQQNEQLKQLTSKFQDKISNDPKNSQYCEKQMKQIESLIYKGNAKMASFSIQNLVKTSLKNHGKKGYQFIQEMQILNKLNEILQNAQFGYFPDLIVLLWNNFGCAYRRIGQYQNAHDYFQKAINYMKKYKITSESGITYLNLSSLLSQMGKHEDAYEYGILAKQDCQADINSAINLNIDKEDIQSFREKVNYLAICNYNLGVESEFCKNIQNAISYYTSACEVYEKFQMQEFFAKMYFKFKDHLMKLKEKNLDNLQNVAQGKPMMNISGSNSYQELQFQKNKILQNNKNKYQNAVDKMGPAVVSQGIDYSETQNYIQLQNILKKHTKQNSNDKKKLFYLSDETQYATLQQEQYIIKDKQKQKKSRSPLRIKKYQQGMDRKQMDVQMKSDNEQKYNSYKNEIKIENQEQDIQDSVQYKQFYKKNQQDMIFELRKNPKNQQINSFYYNSGFQKARSQSPNMEYKRRPVGKSPRLNSTKNKMFDSMQQKIPYQEANQYEEENKLEKINRKEHILGGNSSFEIENQEESSMEIITKKNNFMFNKLNDTKQYKEETNQIKKYRTKKYGF</sequence>
<keyword evidence="4" id="KW-1185">Reference proteome</keyword>
<dbReference type="Pfam" id="PF13181">
    <property type="entry name" value="TPR_8"/>
    <property type="match status" value="1"/>
</dbReference>
<dbReference type="EMBL" id="LDAU01000105">
    <property type="protein sequence ID" value="KRX05656.1"/>
    <property type="molecule type" value="Genomic_DNA"/>
</dbReference>